<dbReference type="AlphaFoldDB" id="A0A2M4C6I6"/>
<evidence type="ECO:0000313" key="1">
    <source>
        <dbReference type="EMBL" id="MBW60937.1"/>
    </source>
</evidence>
<protein>
    <submittedName>
        <fullName evidence="1">Putative secreted protein</fullName>
    </submittedName>
</protein>
<accession>A0A2M4C6I6</accession>
<proteinExistence type="predicted"/>
<name>A0A2M4C6I6_9DIPT</name>
<organism evidence="1">
    <name type="scientific">Anopheles marajoara</name>
    <dbReference type="NCBI Taxonomy" id="58244"/>
    <lineage>
        <taxon>Eukaryota</taxon>
        <taxon>Metazoa</taxon>
        <taxon>Ecdysozoa</taxon>
        <taxon>Arthropoda</taxon>
        <taxon>Hexapoda</taxon>
        <taxon>Insecta</taxon>
        <taxon>Pterygota</taxon>
        <taxon>Neoptera</taxon>
        <taxon>Endopterygota</taxon>
        <taxon>Diptera</taxon>
        <taxon>Nematocera</taxon>
        <taxon>Culicoidea</taxon>
        <taxon>Culicidae</taxon>
        <taxon>Anophelinae</taxon>
        <taxon>Anopheles</taxon>
    </lineage>
</organism>
<reference evidence="1" key="1">
    <citation type="submission" date="2018-01" db="EMBL/GenBank/DDBJ databases">
        <title>An insight into the sialome of Amazonian anophelines.</title>
        <authorList>
            <person name="Ribeiro J.M."/>
            <person name="Scarpassa V."/>
            <person name="Calvo E."/>
        </authorList>
    </citation>
    <scope>NUCLEOTIDE SEQUENCE</scope>
    <source>
        <tissue evidence="1">Salivary glands</tissue>
    </source>
</reference>
<sequence length="142" mass="16491">MASPRFAAGCSFVGSFSLGLADSVGFDGPFLWTCRHRPPAFIVLRIASSFRSPGFLLLLFFPRCLPLPFVSSNFRRRDVGSWRCLRRFRQRFFRCLCPLLGRRCHRLGSHDHRLGRLGPRLHLSRHRDRRIKLLLRLLSSLL</sequence>
<dbReference type="EMBL" id="GGFJ01011796">
    <property type="protein sequence ID" value="MBW60937.1"/>
    <property type="molecule type" value="Transcribed_RNA"/>
</dbReference>